<keyword evidence="12 14" id="KW-0067">ATP-binding</keyword>
<keyword evidence="11 14" id="KW-0418">Kinase</keyword>
<dbReference type="FunFam" id="3.40.50.1260:FF:000002">
    <property type="entry name" value="Phosphoglycerate kinase"/>
    <property type="match status" value="1"/>
</dbReference>
<evidence type="ECO:0000256" key="7">
    <source>
        <dbReference type="ARBA" id="ARBA00016471"/>
    </source>
</evidence>
<feature type="binding site" evidence="15">
    <location>
        <position position="122"/>
    </location>
    <ligand>
        <name>(2R)-3-phosphoglycerate</name>
        <dbReference type="ChEBI" id="CHEBI:58272"/>
    </ligand>
</feature>
<dbReference type="AlphaFoldDB" id="A0A0S7XT34"/>
<dbReference type="GO" id="GO:0005829">
    <property type="term" value="C:cytosol"/>
    <property type="evidence" value="ECO:0007669"/>
    <property type="project" value="TreeGrafter"/>
</dbReference>
<evidence type="ECO:0000256" key="11">
    <source>
        <dbReference type="ARBA" id="ARBA00022777"/>
    </source>
</evidence>
<sequence length="400" mass="42971">MAKKTIADVPDKDLKGKRVFVRCDFNVPLDENQNITSDKRIKASLPTIKYLMEKGAKLILASHLGRPKGEVKKEFSLAPVQKSLSELLGKPVKMTSDCIGPEVKKAVSELKEGEVLLLENLRFHKEEEENDPGFAKELASLAEIYVSDAFGTVHRAHASTEGIAHDLPAYAGFLIEKELKFLGEALADPKRPFVAIIGGAKISGKLEVLKSLLDKVETLIVGGGMAYTFFKARGVEVGKSIVEEDLIKEAKEILKAAIDKEVPFLLPIDHVVADKFAEDANTEVVPRTTIPEGWQGMDIGPDTVKKFSNALKGAKTIVWNGPMGVFEMEKFAKGTIEIAKAVAAETAKGAISIIGGGDSASAVKKAGLADKMTHISTGGGASLEFLEGKVLPGIAVLQDK</sequence>
<evidence type="ECO:0000256" key="8">
    <source>
        <dbReference type="ARBA" id="ARBA00022490"/>
    </source>
</evidence>
<dbReference type="PATRIC" id="fig|1703775.3.peg.480"/>
<dbReference type="PANTHER" id="PTHR11406">
    <property type="entry name" value="PHOSPHOGLYCERATE KINASE"/>
    <property type="match status" value="1"/>
</dbReference>
<keyword evidence="9 14" id="KW-0808">Transferase</keyword>
<dbReference type="Proteomes" id="UP000051861">
    <property type="component" value="Unassembled WGS sequence"/>
</dbReference>
<comment type="subunit">
    <text evidence="5 14">Monomer.</text>
</comment>
<evidence type="ECO:0000256" key="4">
    <source>
        <dbReference type="ARBA" id="ARBA00008982"/>
    </source>
</evidence>
<feature type="binding site" evidence="14">
    <location>
        <position position="122"/>
    </location>
    <ligand>
        <name>substrate</name>
    </ligand>
</feature>
<evidence type="ECO:0000256" key="12">
    <source>
        <dbReference type="ARBA" id="ARBA00022840"/>
    </source>
</evidence>
<comment type="pathway">
    <text evidence="3 14">Carbohydrate degradation; glycolysis; pyruvate from D-glyceraldehyde 3-phosphate: step 2/5.</text>
</comment>
<evidence type="ECO:0000256" key="2">
    <source>
        <dbReference type="ARBA" id="ARBA00004496"/>
    </source>
</evidence>
<feature type="binding site" evidence="14 15">
    <location>
        <begin position="63"/>
        <end position="66"/>
    </location>
    <ligand>
        <name>substrate</name>
    </ligand>
</feature>
<dbReference type="PANTHER" id="PTHR11406:SF23">
    <property type="entry name" value="PHOSPHOGLYCERATE KINASE 1, CHLOROPLASTIC-RELATED"/>
    <property type="match status" value="1"/>
</dbReference>
<comment type="subcellular location">
    <subcellularLocation>
        <location evidence="2 14">Cytoplasm</location>
    </subcellularLocation>
</comment>
<evidence type="ECO:0000256" key="13">
    <source>
        <dbReference type="ARBA" id="ARBA00023152"/>
    </source>
</evidence>
<keyword evidence="10 14" id="KW-0547">Nucleotide-binding</keyword>
<proteinExistence type="inferred from homology"/>
<evidence type="ECO:0000256" key="17">
    <source>
        <dbReference type="RuleBase" id="RU000532"/>
    </source>
</evidence>
<accession>A0A0S7XT34</accession>
<dbReference type="EC" id="2.7.2.3" evidence="6 14"/>
<feature type="binding site" evidence="14 16">
    <location>
        <begin position="356"/>
        <end position="359"/>
    </location>
    <ligand>
        <name>ATP</name>
        <dbReference type="ChEBI" id="CHEBI:30616"/>
    </ligand>
</feature>
<dbReference type="HAMAP" id="MF_00145">
    <property type="entry name" value="Phosphoglyc_kinase"/>
    <property type="match status" value="1"/>
</dbReference>
<dbReference type="InterPro" id="IPR015911">
    <property type="entry name" value="Phosphoglycerate_kinase_CS"/>
</dbReference>
<dbReference type="PRINTS" id="PR00477">
    <property type="entry name" value="PHGLYCKINASE"/>
</dbReference>
<evidence type="ECO:0000256" key="10">
    <source>
        <dbReference type="ARBA" id="ARBA00022741"/>
    </source>
</evidence>
<evidence type="ECO:0000313" key="19">
    <source>
        <dbReference type="Proteomes" id="UP000051861"/>
    </source>
</evidence>
<dbReference type="FunFam" id="3.40.50.1260:FF:000007">
    <property type="entry name" value="Phosphoglycerate kinase"/>
    <property type="match status" value="1"/>
</dbReference>
<gene>
    <name evidence="14 18" type="primary">pgk</name>
    <name evidence="18" type="ORF">AMJ44_09785</name>
</gene>
<comment type="catalytic activity">
    <reaction evidence="1 14 17">
        <text>(2R)-3-phosphoglycerate + ATP = (2R)-3-phospho-glyceroyl phosphate + ADP</text>
        <dbReference type="Rhea" id="RHEA:14801"/>
        <dbReference type="ChEBI" id="CHEBI:30616"/>
        <dbReference type="ChEBI" id="CHEBI:57604"/>
        <dbReference type="ChEBI" id="CHEBI:58272"/>
        <dbReference type="ChEBI" id="CHEBI:456216"/>
        <dbReference type="EC" id="2.7.2.3"/>
    </reaction>
</comment>
<protein>
    <recommendedName>
        <fullName evidence="7 14">Phosphoglycerate kinase</fullName>
        <ecNumber evidence="6 14">2.7.2.3</ecNumber>
    </recommendedName>
</protein>
<dbReference type="GO" id="GO:0006096">
    <property type="term" value="P:glycolytic process"/>
    <property type="evidence" value="ECO:0007669"/>
    <property type="project" value="UniProtKB-UniRule"/>
</dbReference>
<evidence type="ECO:0000256" key="3">
    <source>
        <dbReference type="ARBA" id="ARBA00004838"/>
    </source>
</evidence>
<reference evidence="18 19" key="1">
    <citation type="journal article" date="2015" name="Microbiome">
        <title>Genomic resolution of linkages in carbon, nitrogen, and sulfur cycling among widespread estuary sediment bacteria.</title>
        <authorList>
            <person name="Baker B.J."/>
            <person name="Lazar C.S."/>
            <person name="Teske A.P."/>
            <person name="Dick G.J."/>
        </authorList>
    </citation>
    <scope>NUCLEOTIDE SEQUENCE [LARGE SCALE GENOMIC DNA]</scope>
    <source>
        <strain evidence="18">DG_54_3</strain>
    </source>
</reference>
<dbReference type="SUPFAM" id="SSF53748">
    <property type="entry name" value="Phosphoglycerate kinase"/>
    <property type="match status" value="1"/>
</dbReference>
<dbReference type="InterPro" id="IPR015824">
    <property type="entry name" value="Phosphoglycerate_kinase_N"/>
</dbReference>
<evidence type="ECO:0000256" key="16">
    <source>
        <dbReference type="PIRSR" id="PIRSR000724-2"/>
    </source>
</evidence>
<feature type="binding site" evidence="15">
    <location>
        <position position="40"/>
    </location>
    <ligand>
        <name>(2R)-3-phosphoglycerate</name>
        <dbReference type="ChEBI" id="CHEBI:58272"/>
    </ligand>
</feature>
<keyword evidence="13 14" id="KW-0324">Glycolysis</keyword>
<feature type="binding site" evidence="15">
    <location>
        <position position="155"/>
    </location>
    <ligand>
        <name>(2R)-3-phosphoglycerate</name>
        <dbReference type="ChEBI" id="CHEBI:58272"/>
    </ligand>
</feature>
<feature type="binding site" evidence="14">
    <location>
        <position position="40"/>
    </location>
    <ligand>
        <name>substrate</name>
    </ligand>
</feature>
<evidence type="ECO:0000256" key="14">
    <source>
        <dbReference type="HAMAP-Rule" id="MF_00145"/>
    </source>
</evidence>
<feature type="binding site" evidence="14 16">
    <location>
        <position position="205"/>
    </location>
    <ligand>
        <name>ATP</name>
        <dbReference type="ChEBI" id="CHEBI:30616"/>
    </ligand>
</feature>
<dbReference type="GO" id="GO:0005524">
    <property type="term" value="F:ATP binding"/>
    <property type="evidence" value="ECO:0007669"/>
    <property type="project" value="UniProtKB-KW"/>
</dbReference>
<evidence type="ECO:0000313" key="18">
    <source>
        <dbReference type="EMBL" id="KPJ65616.1"/>
    </source>
</evidence>
<dbReference type="GO" id="GO:0043531">
    <property type="term" value="F:ADP binding"/>
    <property type="evidence" value="ECO:0007669"/>
    <property type="project" value="TreeGrafter"/>
</dbReference>
<organism evidence="18 19">
    <name type="scientific">candidate division WOR-1 bacterium DG_54_3</name>
    <dbReference type="NCBI Taxonomy" id="1703775"/>
    <lineage>
        <taxon>Bacteria</taxon>
        <taxon>Bacillati</taxon>
        <taxon>Saganbacteria</taxon>
    </lineage>
</organism>
<dbReference type="CDD" id="cd00318">
    <property type="entry name" value="Phosphoglycerate_kinase"/>
    <property type="match status" value="1"/>
</dbReference>
<evidence type="ECO:0000256" key="9">
    <source>
        <dbReference type="ARBA" id="ARBA00022679"/>
    </source>
</evidence>
<dbReference type="PROSITE" id="PS00111">
    <property type="entry name" value="PGLYCERATE_KINASE"/>
    <property type="match status" value="1"/>
</dbReference>
<evidence type="ECO:0000256" key="5">
    <source>
        <dbReference type="ARBA" id="ARBA00011245"/>
    </source>
</evidence>
<evidence type="ECO:0000256" key="15">
    <source>
        <dbReference type="PIRSR" id="PIRSR000724-1"/>
    </source>
</evidence>
<dbReference type="UniPathway" id="UPA00109">
    <property type="reaction ID" value="UER00185"/>
</dbReference>
<evidence type="ECO:0000256" key="1">
    <source>
        <dbReference type="ARBA" id="ARBA00000642"/>
    </source>
</evidence>
<dbReference type="PIRSF" id="PIRSF000724">
    <property type="entry name" value="Pgk"/>
    <property type="match status" value="1"/>
</dbReference>
<dbReference type="InterPro" id="IPR036043">
    <property type="entry name" value="Phosphoglycerate_kinase_sf"/>
</dbReference>
<evidence type="ECO:0000256" key="6">
    <source>
        <dbReference type="ARBA" id="ARBA00013061"/>
    </source>
</evidence>
<name>A0A0S7XT34_UNCSA</name>
<feature type="binding site" evidence="14">
    <location>
        <position position="296"/>
    </location>
    <ligand>
        <name>ATP</name>
        <dbReference type="ChEBI" id="CHEBI:30616"/>
    </ligand>
</feature>
<comment type="caution">
    <text evidence="18">The sequence shown here is derived from an EMBL/GenBank/DDBJ whole genome shotgun (WGS) entry which is preliminary data.</text>
</comment>
<comment type="similarity">
    <text evidence="4 14 17">Belongs to the phosphoglycerate kinase family.</text>
</comment>
<dbReference type="InterPro" id="IPR001576">
    <property type="entry name" value="Phosphoglycerate_kinase"/>
</dbReference>
<keyword evidence="8 14" id="KW-0963">Cytoplasm</keyword>
<feature type="binding site" evidence="14 16">
    <location>
        <position position="327"/>
    </location>
    <ligand>
        <name>ATP</name>
        <dbReference type="ChEBI" id="CHEBI:30616"/>
    </ligand>
</feature>
<feature type="binding site" evidence="14">
    <location>
        <position position="155"/>
    </location>
    <ligand>
        <name>substrate</name>
    </ligand>
</feature>
<dbReference type="EMBL" id="LIZX01000108">
    <property type="protein sequence ID" value="KPJ65616.1"/>
    <property type="molecule type" value="Genomic_DNA"/>
</dbReference>
<dbReference type="GO" id="GO:0004618">
    <property type="term" value="F:phosphoglycerate kinase activity"/>
    <property type="evidence" value="ECO:0007669"/>
    <property type="project" value="UniProtKB-UniRule"/>
</dbReference>
<dbReference type="Gene3D" id="3.40.50.1260">
    <property type="entry name" value="Phosphoglycerate kinase, N-terminal domain"/>
    <property type="match status" value="2"/>
</dbReference>
<dbReference type="Pfam" id="PF00162">
    <property type="entry name" value="PGK"/>
    <property type="match status" value="1"/>
</dbReference>
<dbReference type="GO" id="GO:0006094">
    <property type="term" value="P:gluconeogenesis"/>
    <property type="evidence" value="ECO:0007669"/>
    <property type="project" value="TreeGrafter"/>
</dbReference>
<feature type="binding site" evidence="14 15">
    <location>
        <begin position="24"/>
        <end position="26"/>
    </location>
    <ligand>
        <name>substrate</name>
    </ligand>
</feature>